<dbReference type="Pfam" id="PF22659">
    <property type="entry name" value="YycE-like_C"/>
    <property type="match status" value="1"/>
</dbReference>
<dbReference type="Proteomes" id="UP001216139">
    <property type="component" value="Chromosome"/>
</dbReference>
<dbReference type="InterPro" id="IPR058998">
    <property type="entry name" value="YycE-like_N"/>
</dbReference>
<dbReference type="EMBL" id="CP117167">
    <property type="protein sequence ID" value="WCT10200.1"/>
    <property type="molecule type" value="Genomic_DNA"/>
</dbReference>
<dbReference type="SUPFAM" id="SSF54593">
    <property type="entry name" value="Glyoxalase/Bleomycin resistance protein/Dihydroxybiphenyl dioxygenase"/>
    <property type="match status" value="1"/>
</dbReference>
<reference evidence="3 4" key="1">
    <citation type="submission" date="2023-02" db="EMBL/GenBank/DDBJ databases">
        <title>Genome sequence of Mucilaginibacter jinjuensis strain KACC 16571.</title>
        <authorList>
            <person name="Kim S."/>
            <person name="Heo J."/>
            <person name="Kwon S.-W."/>
        </authorList>
    </citation>
    <scope>NUCLEOTIDE SEQUENCE [LARGE SCALE GENOMIC DNA]</scope>
    <source>
        <strain evidence="3 4">KACC 16571</strain>
    </source>
</reference>
<dbReference type="Pfam" id="PF22658">
    <property type="entry name" value="YycE-like_N"/>
    <property type="match status" value="1"/>
</dbReference>
<name>A0ABY7T189_9SPHI</name>
<feature type="domain" description="YycE-like C-terminal" evidence="2">
    <location>
        <begin position="67"/>
        <end position="119"/>
    </location>
</feature>
<keyword evidence="4" id="KW-1185">Reference proteome</keyword>
<accession>A0ABY7T189</accession>
<evidence type="ECO:0000313" key="3">
    <source>
        <dbReference type="EMBL" id="WCT10200.1"/>
    </source>
</evidence>
<evidence type="ECO:0000259" key="2">
    <source>
        <dbReference type="Pfam" id="PF22659"/>
    </source>
</evidence>
<proteinExistence type="predicted"/>
<evidence type="ECO:0000313" key="4">
    <source>
        <dbReference type="Proteomes" id="UP001216139"/>
    </source>
</evidence>
<evidence type="ECO:0000259" key="1">
    <source>
        <dbReference type="Pfam" id="PF22658"/>
    </source>
</evidence>
<protein>
    <submittedName>
        <fullName evidence="3">VOC family protein</fullName>
    </submittedName>
</protein>
<dbReference type="InterPro" id="IPR058997">
    <property type="entry name" value="YycE-like_C"/>
</dbReference>
<dbReference type="Gene3D" id="3.10.180.10">
    <property type="entry name" value="2,3-Dihydroxybiphenyl 1,2-Dioxygenase, domain 1"/>
    <property type="match status" value="1"/>
</dbReference>
<dbReference type="InterPro" id="IPR029068">
    <property type="entry name" value="Glyas_Bleomycin-R_OHBP_Dase"/>
</dbReference>
<gene>
    <name evidence="3" type="ORF">PQO05_15805</name>
</gene>
<dbReference type="RefSeq" id="WP_273628327.1">
    <property type="nucleotide sequence ID" value="NZ_CP117167.1"/>
</dbReference>
<organism evidence="3 4">
    <name type="scientific">Mucilaginibacter jinjuensis</name>
    <dbReference type="NCBI Taxonomy" id="1176721"/>
    <lineage>
        <taxon>Bacteria</taxon>
        <taxon>Pseudomonadati</taxon>
        <taxon>Bacteroidota</taxon>
        <taxon>Sphingobacteriia</taxon>
        <taxon>Sphingobacteriales</taxon>
        <taxon>Sphingobacteriaceae</taxon>
        <taxon>Mucilaginibacter</taxon>
    </lineage>
</organism>
<feature type="domain" description="YycE-like N-terminal" evidence="1">
    <location>
        <begin position="3"/>
        <end position="54"/>
    </location>
</feature>
<sequence length="123" mass="14374">MKFRVARHTIDLKRIIHFYKNLLGLNVLGEFKNHAGYDGVFLGFQNVNWHLEFTVSKDLPQHKPDEDDLLVFYLKSIEEYESLKAIFRNNNISEVEPKNPYWQANGTLYLDPDGYGVILTISK</sequence>
<dbReference type="CDD" id="cd06587">
    <property type="entry name" value="VOC"/>
    <property type="match status" value="1"/>
</dbReference>